<keyword evidence="2" id="KW-1185">Reference proteome</keyword>
<dbReference type="PATRIC" id="fig|754476.3.peg.273"/>
<reference evidence="1 2" key="2">
    <citation type="journal article" date="2013" name="Int. J. Syst. Evol. Microbiol.">
        <title>Methylophaga nitratireducenticrescens sp. nov. and Methylophaga frappieri sp. nov., isolated from the biofilm of the methanol-fed denitrification system treating the seawater at the Montreal Biodome.</title>
        <authorList>
            <person name="Villeneuve C."/>
            <person name="Martineau C."/>
            <person name="Mauffrey F."/>
            <person name="Villemur R."/>
        </authorList>
    </citation>
    <scope>NUCLEOTIDE SEQUENCE [LARGE SCALE GENOMIC DNA]</scope>
    <source>
        <strain evidence="1 2">JAM1</strain>
    </source>
</reference>
<dbReference type="HOGENOM" id="CLU_3137594_0_0_6"/>
<organism evidence="1 2">
    <name type="scientific">Methylophaga nitratireducenticrescens</name>
    <dbReference type="NCBI Taxonomy" id="754476"/>
    <lineage>
        <taxon>Bacteria</taxon>
        <taxon>Pseudomonadati</taxon>
        <taxon>Pseudomonadota</taxon>
        <taxon>Gammaproteobacteria</taxon>
        <taxon>Thiotrichales</taxon>
        <taxon>Piscirickettsiaceae</taxon>
        <taxon>Methylophaga</taxon>
    </lineage>
</organism>
<name>I1XFG5_METNJ</name>
<gene>
    <name evidence="1" type="ordered locus">Q7A_276</name>
</gene>
<sequence>MLPIKNSLPLNFQELSNPGYVHYLHPPTMRTSMLNSFFSSKLLYGLFFY</sequence>
<dbReference type="AlphaFoldDB" id="I1XFG5"/>
<dbReference type="EMBL" id="CP003390">
    <property type="protein sequence ID" value="AFI83134.1"/>
    <property type="molecule type" value="Genomic_DNA"/>
</dbReference>
<proteinExistence type="predicted"/>
<evidence type="ECO:0000313" key="1">
    <source>
        <dbReference type="EMBL" id="AFI83134.1"/>
    </source>
</evidence>
<accession>I1XFG5</accession>
<reference evidence="1 2" key="1">
    <citation type="journal article" date="2012" name="J. Bacteriol.">
        <title>Complete genome sequences of Methylophaga sp. strain JAM1 and Methylophaga sp. strain JAM7.</title>
        <authorList>
            <person name="Villeneuve C."/>
            <person name="Martineau C."/>
            <person name="Mauffrey F."/>
            <person name="Villemur R."/>
        </authorList>
    </citation>
    <scope>NUCLEOTIDE SEQUENCE [LARGE SCALE GENOMIC DNA]</scope>
    <source>
        <strain evidence="1 2">JAM1</strain>
    </source>
</reference>
<dbReference type="Proteomes" id="UP000009144">
    <property type="component" value="Chromosome"/>
</dbReference>
<evidence type="ECO:0000313" key="2">
    <source>
        <dbReference type="Proteomes" id="UP000009144"/>
    </source>
</evidence>
<protein>
    <submittedName>
        <fullName evidence="1">Uncharacterized protein</fullName>
    </submittedName>
</protein>